<gene>
    <name evidence="1" type="ORF">EVEC_LOCUS11460</name>
</gene>
<protein>
    <submittedName>
        <fullName evidence="3">SMC hinge domain-containing protein</fullName>
    </submittedName>
</protein>
<evidence type="ECO:0000313" key="2">
    <source>
        <dbReference type="Proteomes" id="UP000274131"/>
    </source>
</evidence>
<name>A0A0N4VMR4_ENTVE</name>
<dbReference type="WBParaSite" id="EVEC_0001224101-mRNA-1">
    <property type="protein sequence ID" value="EVEC_0001224101-mRNA-1"/>
    <property type="gene ID" value="EVEC_0001224101"/>
</dbReference>
<sequence>MLDGSVYIDLASVEDASRAASRCNRQQLGNNCILVTAITREQMVEGLEKKVAFNEQVTICYLNCD</sequence>
<dbReference type="Proteomes" id="UP000274131">
    <property type="component" value="Unassembled WGS sequence"/>
</dbReference>
<reference evidence="1 2" key="2">
    <citation type="submission" date="2018-10" db="EMBL/GenBank/DDBJ databases">
        <authorList>
            <consortium name="Pathogen Informatics"/>
        </authorList>
    </citation>
    <scope>NUCLEOTIDE SEQUENCE [LARGE SCALE GENOMIC DNA]</scope>
</reference>
<keyword evidence="2" id="KW-1185">Reference proteome</keyword>
<evidence type="ECO:0000313" key="1">
    <source>
        <dbReference type="EMBL" id="VDD96709.1"/>
    </source>
</evidence>
<dbReference type="EMBL" id="UXUI01012109">
    <property type="protein sequence ID" value="VDD96709.1"/>
    <property type="molecule type" value="Genomic_DNA"/>
</dbReference>
<dbReference type="InterPro" id="IPR012677">
    <property type="entry name" value="Nucleotide-bd_a/b_plait_sf"/>
</dbReference>
<reference evidence="3" key="1">
    <citation type="submission" date="2017-02" db="UniProtKB">
        <authorList>
            <consortium name="WormBaseParasite"/>
        </authorList>
    </citation>
    <scope>IDENTIFICATION</scope>
</reference>
<accession>A0A0N4VMR4</accession>
<dbReference type="AlphaFoldDB" id="A0A0N4VMR4"/>
<proteinExistence type="predicted"/>
<dbReference type="OrthoDB" id="2588702at2759"/>
<dbReference type="Gene3D" id="3.30.70.330">
    <property type="match status" value="1"/>
</dbReference>
<evidence type="ECO:0000313" key="3">
    <source>
        <dbReference type="WBParaSite" id="EVEC_0001224101-mRNA-1"/>
    </source>
</evidence>
<organism evidence="3">
    <name type="scientific">Enterobius vermicularis</name>
    <name type="common">Human pinworm</name>
    <dbReference type="NCBI Taxonomy" id="51028"/>
    <lineage>
        <taxon>Eukaryota</taxon>
        <taxon>Metazoa</taxon>
        <taxon>Ecdysozoa</taxon>
        <taxon>Nematoda</taxon>
        <taxon>Chromadorea</taxon>
        <taxon>Rhabditida</taxon>
        <taxon>Spirurina</taxon>
        <taxon>Oxyuridomorpha</taxon>
        <taxon>Oxyuroidea</taxon>
        <taxon>Oxyuridae</taxon>
        <taxon>Enterobius</taxon>
    </lineage>
</organism>